<dbReference type="GO" id="GO:0005524">
    <property type="term" value="F:ATP binding"/>
    <property type="evidence" value="ECO:0007669"/>
    <property type="project" value="UniProtKB-KW"/>
</dbReference>
<dbReference type="PROSITE" id="PS50109">
    <property type="entry name" value="HIS_KIN"/>
    <property type="match status" value="1"/>
</dbReference>
<evidence type="ECO:0000256" key="2">
    <source>
        <dbReference type="ARBA" id="ARBA00012438"/>
    </source>
</evidence>
<comment type="catalytic activity">
    <reaction evidence="1">
        <text>ATP + protein L-histidine = ADP + protein N-phospho-L-histidine.</text>
        <dbReference type="EC" id="2.7.13.3"/>
    </reaction>
</comment>
<evidence type="ECO:0000259" key="12">
    <source>
        <dbReference type="PROSITE" id="PS50112"/>
    </source>
</evidence>
<keyword evidence="8" id="KW-0902">Two-component regulatory system</keyword>
<name>A0A518C5X2_9BACT</name>
<evidence type="ECO:0000256" key="8">
    <source>
        <dbReference type="ARBA" id="ARBA00023012"/>
    </source>
</evidence>
<evidence type="ECO:0000256" key="9">
    <source>
        <dbReference type="ARBA" id="ARBA00059827"/>
    </source>
</evidence>
<evidence type="ECO:0000256" key="10">
    <source>
        <dbReference type="ARBA" id="ARBA00070616"/>
    </source>
</evidence>
<sequence>MATDSETRLKSIVQTAVDGIITIDERGSIDTFNAAAERLFGYRANEVIGKNVSMLMPSPYRDQDDEFLAQYLATGDKKIIGIGREAVGRRKDGSTFPMHLSVGEMRLGDKRFFTGILHNISDRKQAEERALQEERLAAIGQMIGVVTQESRNVLQRMVANLEMAAMEIEDRPEALEYISRTQAAQDDLHHLYEELRSYAARITLERELCRVDHLVGQVLNDISASHKSRQIRLRPNNNGCDTRCEVDPFRMNQVFRNMVENSLAACADPLSIELLLSDTEFKGRAAVDLCYRDNGTGLNEEQRRRMFEPFFTTKTKGTGLGMAISKRIVEAHGGQMAVGGKVTPGGAEFLITLPRQSA</sequence>
<dbReference type="SMART" id="SM00387">
    <property type="entry name" value="HATPase_c"/>
    <property type="match status" value="1"/>
</dbReference>
<dbReference type="InterPro" id="IPR036890">
    <property type="entry name" value="HATPase_C_sf"/>
</dbReference>
<evidence type="ECO:0000313" key="14">
    <source>
        <dbReference type="Proteomes" id="UP000318626"/>
    </source>
</evidence>
<reference evidence="14" key="1">
    <citation type="submission" date="2019-02" db="EMBL/GenBank/DDBJ databases">
        <title>Deep-cultivation of Planctomycetes and their phenomic and genomic characterization uncovers novel biology.</title>
        <authorList>
            <person name="Wiegand S."/>
            <person name="Jogler M."/>
            <person name="Boedeker C."/>
            <person name="Pinto D."/>
            <person name="Vollmers J."/>
            <person name="Rivas-Marin E."/>
            <person name="Kohn T."/>
            <person name="Peeters S.H."/>
            <person name="Heuer A."/>
            <person name="Rast P."/>
            <person name="Oberbeckmann S."/>
            <person name="Bunk B."/>
            <person name="Jeske O."/>
            <person name="Meyerdierks A."/>
            <person name="Storesund J.E."/>
            <person name="Kallscheuer N."/>
            <person name="Luecker S."/>
            <person name="Lage O.M."/>
            <person name="Pohl T."/>
            <person name="Merkel B.J."/>
            <person name="Hornburger P."/>
            <person name="Mueller R.-W."/>
            <person name="Bruemmer F."/>
            <person name="Labrenz M."/>
            <person name="Spormann A.M."/>
            <person name="Op den Camp H."/>
            <person name="Overmann J."/>
            <person name="Amann R."/>
            <person name="Jetten M.S.M."/>
            <person name="Mascher T."/>
            <person name="Medema M.H."/>
            <person name="Devos D.P."/>
            <person name="Kaster A.-K."/>
            <person name="Ovreas L."/>
            <person name="Rohde M."/>
            <person name="Galperin M.Y."/>
            <person name="Jogler C."/>
        </authorList>
    </citation>
    <scope>NUCLEOTIDE SEQUENCE [LARGE SCALE GENOMIC DNA]</scope>
    <source>
        <strain evidence="14">Pan97</strain>
    </source>
</reference>
<dbReference type="Pfam" id="PF00989">
    <property type="entry name" value="PAS"/>
    <property type="match status" value="1"/>
</dbReference>
<evidence type="ECO:0000256" key="7">
    <source>
        <dbReference type="ARBA" id="ARBA00022840"/>
    </source>
</evidence>
<evidence type="ECO:0000256" key="1">
    <source>
        <dbReference type="ARBA" id="ARBA00000085"/>
    </source>
</evidence>
<keyword evidence="14" id="KW-1185">Reference proteome</keyword>
<dbReference type="GO" id="GO:0006355">
    <property type="term" value="P:regulation of DNA-templated transcription"/>
    <property type="evidence" value="ECO:0007669"/>
    <property type="project" value="InterPro"/>
</dbReference>
<dbReference type="PROSITE" id="PS50112">
    <property type="entry name" value="PAS"/>
    <property type="match status" value="1"/>
</dbReference>
<keyword evidence="7" id="KW-0067">ATP-binding</keyword>
<evidence type="ECO:0000313" key="13">
    <source>
        <dbReference type="EMBL" id="QDU74623.1"/>
    </source>
</evidence>
<evidence type="ECO:0000256" key="4">
    <source>
        <dbReference type="ARBA" id="ARBA00022679"/>
    </source>
</evidence>
<proteinExistence type="predicted"/>
<keyword evidence="5" id="KW-0547">Nucleotide-binding</keyword>
<keyword evidence="4 13" id="KW-0808">Transferase</keyword>
<dbReference type="InterPro" id="IPR000014">
    <property type="entry name" value="PAS"/>
</dbReference>
<feature type="domain" description="PAS" evidence="12">
    <location>
        <begin position="5"/>
        <end position="75"/>
    </location>
</feature>
<dbReference type="PRINTS" id="PR00344">
    <property type="entry name" value="BCTRLSENSOR"/>
</dbReference>
<dbReference type="EMBL" id="CP036289">
    <property type="protein sequence ID" value="QDU74623.1"/>
    <property type="molecule type" value="Genomic_DNA"/>
</dbReference>
<protein>
    <recommendedName>
        <fullName evidence="10">Sensor protein FixL</fullName>
        <ecNumber evidence="2">2.7.13.3</ecNumber>
    </recommendedName>
</protein>
<feature type="domain" description="Histidine kinase" evidence="11">
    <location>
        <begin position="145"/>
        <end position="357"/>
    </location>
</feature>
<dbReference type="Gene3D" id="1.10.287.130">
    <property type="match status" value="1"/>
</dbReference>
<organism evidence="13 14">
    <name type="scientific">Bremerella volcania</name>
    <dbReference type="NCBI Taxonomy" id="2527984"/>
    <lineage>
        <taxon>Bacteria</taxon>
        <taxon>Pseudomonadati</taxon>
        <taxon>Planctomycetota</taxon>
        <taxon>Planctomycetia</taxon>
        <taxon>Pirellulales</taxon>
        <taxon>Pirellulaceae</taxon>
        <taxon>Bremerella</taxon>
    </lineage>
</organism>
<dbReference type="GO" id="GO:0000160">
    <property type="term" value="P:phosphorelay signal transduction system"/>
    <property type="evidence" value="ECO:0007669"/>
    <property type="project" value="UniProtKB-KW"/>
</dbReference>
<dbReference type="InterPro" id="IPR013767">
    <property type="entry name" value="PAS_fold"/>
</dbReference>
<dbReference type="NCBIfam" id="TIGR00229">
    <property type="entry name" value="sensory_box"/>
    <property type="match status" value="1"/>
</dbReference>
<keyword evidence="3" id="KW-0597">Phosphoprotein</keyword>
<evidence type="ECO:0000256" key="6">
    <source>
        <dbReference type="ARBA" id="ARBA00022777"/>
    </source>
</evidence>
<dbReference type="InterPro" id="IPR004358">
    <property type="entry name" value="Sig_transdc_His_kin-like_C"/>
</dbReference>
<dbReference type="SUPFAM" id="SSF55785">
    <property type="entry name" value="PYP-like sensor domain (PAS domain)"/>
    <property type="match status" value="1"/>
</dbReference>
<evidence type="ECO:0000259" key="11">
    <source>
        <dbReference type="PROSITE" id="PS50109"/>
    </source>
</evidence>
<comment type="function">
    <text evidence="9">Putative oxygen sensor; modulates the activity of FixJ, a transcriptional activator of nitrogen fixation fixK gene. FixL probably acts as a kinase that phosphorylates FixJ.</text>
</comment>
<dbReference type="Gene3D" id="3.30.565.10">
    <property type="entry name" value="Histidine kinase-like ATPase, C-terminal domain"/>
    <property type="match status" value="1"/>
</dbReference>
<keyword evidence="6" id="KW-0418">Kinase</keyword>
<dbReference type="InterPro" id="IPR005467">
    <property type="entry name" value="His_kinase_dom"/>
</dbReference>
<dbReference type="KEGG" id="bvo:Pan97_16350"/>
<accession>A0A518C5X2</accession>
<dbReference type="EC" id="2.7.13.3" evidence="2"/>
<dbReference type="AlphaFoldDB" id="A0A518C5X2"/>
<gene>
    <name evidence="13" type="primary">fixL_2</name>
    <name evidence="13" type="ORF">Pan97_16350</name>
</gene>
<dbReference type="SMART" id="SM00091">
    <property type="entry name" value="PAS"/>
    <property type="match status" value="1"/>
</dbReference>
<dbReference type="GO" id="GO:0004673">
    <property type="term" value="F:protein histidine kinase activity"/>
    <property type="evidence" value="ECO:0007669"/>
    <property type="project" value="UniProtKB-EC"/>
</dbReference>
<dbReference type="Proteomes" id="UP000318626">
    <property type="component" value="Chromosome"/>
</dbReference>
<evidence type="ECO:0000256" key="3">
    <source>
        <dbReference type="ARBA" id="ARBA00022553"/>
    </source>
</evidence>
<dbReference type="Pfam" id="PF02518">
    <property type="entry name" value="HATPase_c"/>
    <property type="match status" value="1"/>
</dbReference>
<dbReference type="PANTHER" id="PTHR43065">
    <property type="entry name" value="SENSOR HISTIDINE KINASE"/>
    <property type="match status" value="1"/>
</dbReference>
<dbReference type="InterPro" id="IPR003594">
    <property type="entry name" value="HATPase_dom"/>
</dbReference>
<dbReference type="CDD" id="cd00130">
    <property type="entry name" value="PAS"/>
    <property type="match status" value="1"/>
</dbReference>
<dbReference type="Gene3D" id="3.30.450.20">
    <property type="entry name" value="PAS domain"/>
    <property type="match status" value="1"/>
</dbReference>
<dbReference type="FunFam" id="3.30.450.20:FF:000060">
    <property type="entry name" value="Sensor protein FixL"/>
    <property type="match status" value="1"/>
</dbReference>
<dbReference type="InterPro" id="IPR035965">
    <property type="entry name" value="PAS-like_dom_sf"/>
</dbReference>
<dbReference type="SUPFAM" id="SSF55874">
    <property type="entry name" value="ATPase domain of HSP90 chaperone/DNA topoisomerase II/histidine kinase"/>
    <property type="match status" value="1"/>
</dbReference>
<dbReference type="RefSeq" id="WP_165698658.1">
    <property type="nucleotide sequence ID" value="NZ_CP036289.1"/>
</dbReference>
<evidence type="ECO:0000256" key="5">
    <source>
        <dbReference type="ARBA" id="ARBA00022741"/>
    </source>
</evidence>
<dbReference type="PANTHER" id="PTHR43065:SF10">
    <property type="entry name" value="PEROXIDE STRESS-ACTIVATED HISTIDINE KINASE MAK3"/>
    <property type="match status" value="1"/>
</dbReference>